<dbReference type="SUPFAM" id="SSF55666">
    <property type="entry name" value="Ribonuclease PH domain 2-like"/>
    <property type="match status" value="1"/>
</dbReference>
<dbReference type="InterPro" id="IPR036345">
    <property type="entry name" value="ExoRNase_PH_dom2_sf"/>
</dbReference>
<dbReference type="EMBL" id="JACGWJ010000020">
    <property type="protein sequence ID" value="KAL0339907.1"/>
    <property type="molecule type" value="Genomic_DNA"/>
</dbReference>
<dbReference type="Gene3D" id="3.30.230.70">
    <property type="entry name" value="GHMP Kinase, N-terminal domain"/>
    <property type="match status" value="1"/>
</dbReference>
<reference evidence="1" key="1">
    <citation type="submission" date="2020-06" db="EMBL/GenBank/DDBJ databases">
        <authorList>
            <person name="Li T."/>
            <person name="Hu X."/>
            <person name="Zhang T."/>
            <person name="Song X."/>
            <person name="Zhang H."/>
            <person name="Dai N."/>
            <person name="Sheng W."/>
            <person name="Hou X."/>
            <person name="Wei L."/>
        </authorList>
    </citation>
    <scope>NUCLEOTIDE SEQUENCE</scope>
    <source>
        <strain evidence="1">G02</strain>
        <tissue evidence="1">Leaf</tissue>
    </source>
</reference>
<protein>
    <submittedName>
        <fullName evidence="1">Polyribonucleotide nucleotidyltransferase 1, chloroplastic</fullName>
    </submittedName>
</protein>
<dbReference type="InterPro" id="IPR027408">
    <property type="entry name" value="PNPase/RNase_PH_dom_sf"/>
</dbReference>
<evidence type="ECO:0000313" key="1">
    <source>
        <dbReference type="EMBL" id="KAL0339907.1"/>
    </source>
</evidence>
<dbReference type="PANTHER" id="PTHR11252">
    <property type="entry name" value="POLYRIBONUCLEOTIDE NUCLEOTIDYLTRANSFERASE"/>
    <property type="match status" value="1"/>
</dbReference>
<organism evidence="1">
    <name type="scientific">Sesamum radiatum</name>
    <name type="common">Black benniseed</name>
    <dbReference type="NCBI Taxonomy" id="300843"/>
    <lineage>
        <taxon>Eukaryota</taxon>
        <taxon>Viridiplantae</taxon>
        <taxon>Streptophyta</taxon>
        <taxon>Embryophyta</taxon>
        <taxon>Tracheophyta</taxon>
        <taxon>Spermatophyta</taxon>
        <taxon>Magnoliopsida</taxon>
        <taxon>eudicotyledons</taxon>
        <taxon>Gunneridae</taxon>
        <taxon>Pentapetalae</taxon>
        <taxon>asterids</taxon>
        <taxon>lamiids</taxon>
        <taxon>Lamiales</taxon>
        <taxon>Pedaliaceae</taxon>
        <taxon>Sesamum</taxon>
    </lineage>
</organism>
<gene>
    <name evidence="1" type="ORF">Sradi_4507500</name>
</gene>
<dbReference type="GO" id="GO:0000965">
    <property type="term" value="P:mitochondrial RNA 3'-end processing"/>
    <property type="evidence" value="ECO:0007669"/>
    <property type="project" value="TreeGrafter"/>
</dbReference>
<dbReference type="GO" id="GO:0009570">
    <property type="term" value="C:chloroplast stroma"/>
    <property type="evidence" value="ECO:0007669"/>
    <property type="project" value="TreeGrafter"/>
</dbReference>
<dbReference type="GO" id="GO:0000175">
    <property type="term" value="F:3'-5'-RNA exonuclease activity"/>
    <property type="evidence" value="ECO:0007669"/>
    <property type="project" value="TreeGrafter"/>
</dbReference>
<dbReference type="PANTHER" id="PTHR11252:SF0">
    <property type="entry name" value="POLYRIBONUCLEOTIDE NUCLEOTIDYLTRANSFERASE 1, MITOCHONDRIAL"/>
    <property type="match status" value="1"/>
</dbReference>
<accession>A0AAW2N8P3</accession>
<proteinExistence type="predicted"/>
<dbReference type="InterPro" id="IPR012162">
    <property type="entry name" value="PNPase"/>
</dbReference>
<dbReference type="GO" id="GO:0004654">
    <property type="term" value="F:polyribonucleotide nucleotidyltransferase activity"/>
    <property type="evidence" value="ECO:0007669"/>
    <property type="project" value="InterPro"/>
</dbReference>
<name>A0AAW2N8P3_SESRA</name>
<comment type="caution">
    <text evidence="1">The sequence shown here is derived from an EMBL/GenBank/DDBJ whole genome shotgun (WGS) entry which is preliminary data.</text>
</comment>
<reference evidence="1" key="2">
    <citation type="journal article" date="2024" name="Plant">
        <title>Genomic evolution and insights into agronomic trait innovations of Sesamum species.</title>
        <authorList>
            <person name="Miao H."/>
            <person name="Wang L."/>
            <person name="Qu L."/>
            <person name="Liu H."/>
            <person name="Sun Y."/>
            <person name="Le M."/>
            <person name="Wang Q."/>
            <person name="Wei S."/>
            <person name="Zheng Y."/>
            <person name="Lin W."/>
            <person name="Duan Y."/>
            <person name="Cao H."/>
            <person name="Xiong S."/>
            <person name="Wang X."/>
            <person name="Wei L."/>
            <person name="Li C."/>
            <person name="Ma Q."/>
            <person name="Ju M."/>
            <person name="Zhao R."/>
            <person name="Li G."/>
            <person name="Mu C."/>
            <person name="Tian Q."/>
            <person name="Mei H."/>
            <person name="Zhang T."/>
            <person name="Gao T."/>
            <person name="Zhang H."/>
        </authorList>
    </citation>
    <scope>NUCLEOTIDE SEQUENCE</scope>
    <source>
        <strain evidence="1">G02</strain>
    </source>
</reference>
<dbReference type="GO" id="GO:0005739">
    <property type="term" value="C:mitochondrion"/>
    <property type="evidence" value="ECO:0007669"/>
    <property type="project" value="TreeGrafter"/>
</dbReference>
<sequence>MLAANPNSSFHSPLSRFKSSTSKKFRVFSQISPVNGIPPSKIFHLASILSPNAVLRTPRTRKRRTRSSRGSRNLCNQFAIGACLAAEPVIQSDEAPQQPFAPYSIKIPVGDRHILVETGHMGRQASGAVTVTDGETNAVRDICKEVESLVKKCGKQKMLEAIKLPPPELYKHVEVAGNDDGVTAFQMDIKVGGITLPVMRQALLQAREGRKRILGDNSDLFAMAISNQLVLIGEPLLWLKVTSSLYLNPSQLTKDGGCLE</sequence>
<dbReference type="GO" id="GO:0005829">
    <property type="term" value="C:cytosol"/>
    <property type="evidence" value="ECO:0007669"/>
    <property type="project" value="TreeGrafter"/>
</dbReference>
<dbReference type="GO" id="GO:0003723">
    <property type="term" value="F:RNA binding"/>
    <property type="evidence" value="ECO:0007669"/>
    <property type="project" value="InterPro"/>
</dbReference>
<dbReference type="GO" id="GO:0000958">
    <property type="term" value="P:mitochondrial mRNA catabolic process"/>
    <property type="evidence" value="ECO:0007669"/>
    <property type="project" value="TreeGrafter"/>
</dbReference>
<dbReference type="AlphaFoldDB" id="A0AAW2N8P3"/>